<name>A0A182JIC2_ANOAO</name>
<evidence type="ECO:0000256" key="1">
    <source>
        <dbReference type="SAM" id="MobiDB-lite"/>
    </source>
</evidence>
<dbReference type="EnsemblMetazoa" id="AATE018632-RA">
    <property type="protein sequence ID" value="AATE018632-PA.1"/>
    <property type="gene ID" value="AATE018632"/>
</dbReference>
<protein>
    <submittedName>
        <fullName evidence="2">Uncharacterized protein</fullName>
    </submittedName>
</protein>
<accession>A0A182JIC2</accession>
<feature type="compositionally biased region" description="Low complexity" evidence="1">
    <location>
        <begin position="25"/>
        <end position="41"/>
    </location>
</feature>
<proteinExistence type="predicted"/>
<dbReference type="AlphaFoldDB" id="A0A182JIC2"/>
<evidence type="ECO:0000313" key="2">
    <source>
        <dbReference type="EnsemblMetazoa" id="AATE018632-PA.1"/>
    </source>
</evidence>
<dbReference type="VEuPathDB" id="VectorBase:AATE018632"/>
<feature type="region of interest" description="Disordered" evidence="1">
    <location>
        <begin position="18"/>
        <end position="41"/>
    </location>
</feature>
<organism evidence="2">
    <name type="scientific">Anopheles atroparvus</name>
    <name type="common">European mosquito</name>
    <dbReference type="NCBI Taxonomy" id="41427"/>
    <lineage>
        <taxon>Eukaryota</taxon>
        <taxon>Metazoa</taxon>
        <taxon>Ecdysozoa</taxon>
        <taxon>Arthropoda</taxon>
        <taxon>Hexapoda</taxon>
        <taxon>Insecta</taxon>
        <taxon>Pterygota</taxon>
        <taxon>Neoptera</taxon>
        <taxon>Endopterygota</taxon>
        <taxon>Diptera</taxon>
        <taxon>Nematocera</taxon>
        <taxon>Culicoidea</taxon>
        <taxon>Culicidae</taxon>
        <taxon>Anophelinae</taxon>
        <taxon>Anopheles</taxon>
    </lineage>
</organism>
<reference evidence="2" key="1">
    <citation type="submission" date="2022-08" db="UniProtKB">
        <authorList>
            <consortium name="EnsemblMetazoa"/>
        </authorList>
    </citation>
    <scope>IDENTIFICATION</scope>
    <source>
        <strain evidence="2">EBRO</strain>
    </source>
</reference>
<sequence>MTINVYYHLPVYKTMKPKLKGENQRPPSFVPNSSSRSVSASRNSIMPCAGMAICERGPPRVILAVLGHVVGVGRAERRVVVAERRQVVPELGRSREGQEDLAAPPVRADLRHLDEASASILLHVQVEAFRLDLQHLRRQLLLRLVALLARVEVTAATAEPAAAPTESTSAVHLL</sequence>